<evidence type="ECO:0000256" key="8">
    <source>
        <dbReference type="ARBA" id="ARBA00037801"/>
    </source>
</evidence>
<comment type="subcellular location">
    <subcellularLocation>
        <location evidence="8">Golgi apparatus</location>
        <location evidence="8">trans-Golgi network membrane</location>
        <topology evidence="8">Single-pass type IV membrane protein</topology>
    </subcellularLocation>
</comment>
<keyword evidence="11" id="KW-1185">Reference proteome</keyword>
<dbReference type="GO" id="GO:0048193">
    <property type="term" value="P:Golgi vesicle transport"/>
    <property type="evidence" value="ECO:0007669"/>
    <property type="project" value="InterPro"/>
</dbReference>
<dbReference type="FunFam" id="1.20.58.90:FF:000004">
    <property type="entry name" value="Syntaxin 10"/>
    <property type="match status" value="1"/>
</dbReference>
<dbReference type="InterPro" id="IPR015260">
    <property type="entry name" value="Syntaxin-6/10/61_N"/>
</dbReference>
<evidence type="ECO:0000256" key="3">
    <source>
        <dbReference type="ARBA" id="ARBA00022692"/>
    </source>
</evidence>
<dbReference type="InterPro" id="IPR010989">
    <property type="entry name" value="SNARE"/>
</dbReference>
<keyword evidence="5" id="KW-1133">Transmembrane helix</keyword>
<keyword evidence="6" id="KW-0333">Golgi apparatus</keyword>
<reference evidence="10" key="1">
    <citation type="journal article" date="2023" name="Mol. Biol. Evol.">
        <title>Third-Generation Sequencing Reveals the Adaptive Role of the Epigenome in Three Deep-Sea Polychaetes.</title>
        <authorList>
            <person name="Perez M."/>
            <person name="Aroh O."/>
            <person name="Sun Y."/>
            <person name="Lan Y."/>
            <person name="Juniper S.K."/>
            <person name="Young C.R."/>
            <person name="Angers B."/>
            <person name="Qian P.Y."/>
        </authorList>
    </citation>
    <scope>NUCLEOTIDE SEQUENCE</scope>
    <source>
        <strain evidence="10">R07B-5</strain>
    </source>
</reference>
<dbReference type="SUPFAM" id="SSF47661">
    <property type="entry name" value="t-snare proteins"/>
    <property type="match status" value="1"/>
</dbReference>
<keyword evidence="4" id="KW-0653">Protein transport</keyword>
<dbReference type="Gene3D" id="1.20.58.90">
    <property type="match status" value="1"/>
</dbReference>
<sequence length="76" mass="9084">MSVEDPFFVVKSEVQKAVQTARGLYQRWCELLDESTHCSKEEYDWTTNELRNSLRSIEWDLEDLEETINILFCHID</sequence>
<evidence type="ECO:0000313" key="10">
    <source>
        <dbReference type="EMBL" id="KAK2176342.1"/>
    </source>
</evidence>
<keyword evidence="2" id="KW-0813">Transport</keyword>
<dbReference type="Proteomes" id="UP001209878">
    <property type="component" value="Unassembled WGS sequence"/>
</dbReference>
<evidence type="ECO:0000256" key="7">
    <source>
        <dbReference type="ARBA" id="ARBA00023136"/>
    </source>
</evidence>
<keyword evidence="3" id="KW-0812">Transmembrane</keyword>
<evidence type="ECO:0000256" key="5">
    <source>
        <dbReference type="ARBA" id="ARBA00022989"/>
    </source>
</evidence>
<dbReference type="EMBL" id="JAODUO010000668">
    <property type="protein sequence ID" value="KAK2176342.1"/>
    <property type="molecule type" value="Genomic_DNA"/>
</dbReference>
<evidence type="ECO:0000313" key="11">
    <source>
        <dbReference type="Proteomes" id="UP001209878"/>
    </source>
</evidence>
<dbReference type="GO" id="GO:0005794">
    <property type="term" value="C:Golgi apparatus"/>
    <property type="evidence" value="ECO:0007669"/>
    <property type="project" value="UniProtKB-SubCell"/>
</dbReference>
<proteinExistence type="inferred from homology"/>
<evidence type="ECO:0000256" key="6">
    <source>
        <dbReference type="ARBA" id="ARBA00023034"/>
    </source>
</evidence>
<evidence type="ECO:0000256" key="2">
    <source>
        <dbReference type="ARBA" id="ARBA00022448"/>
    </source>
</evidence>
<dbReference type="AlphaFoldDB" id="A0AAD9KS77"/>
<accession>A0AAD9KS77</accession>
<gene>
    <name evidence="10" type="ORF">NP493_668g01031</name>
</gene>
<comment type="similarity">
    <text evidence="1">Belongs to the syntaxin family.</text>
</comment>
<organism evidence="10 11">
    <name type="scientific">Ridgeia piscesae</name>
    <name type="common">Tubeworm</name>
    <dbReference type="NCBI Taxonomy" id="27915"/>
    <lineage>
        <taxon>Eukaryota</taxon>
        <taxon>Metazoa</taxon>
        <taxon>Spiralia</taxon>
        <taxon>Lophotrochozoa</taxon>
        <taxon>Annelida</taxon>
        <taxon>Polychaeta</taxon>
        <taxon>Sedentaria</taxon>
        <taxon>Canalipalpata</taxon>
        <taxon>Sabellida</taxon>
        <taxon>Siboglinidae</taxon>
        <taxon>Ridgeia</taxon>
    </lineage>
</organism>
<dbReference type="Pfam" id="PF09177">
    <property type="entry name" value="STX6_10_61_N"/>
    <property type="match status" value="1"/>
</dbReference>
<evidence type="ECO:0000256" key="1">
    <source>
        <dbReference type="ARBA" id="ARBA00009063"/>
    </source>
</evidence>
<comment type="caution">
    <text evidence="10">The sequence shown here is derived from an EMBL/GenBank/DDBJ whole genome shotgun (WGS) entry which is preliminary data.</text>
</comment>
<evidence type="ECO:0000259" key="9">
    <source>
        <dbReference type="Pfam" id="PF09177"/>
    </source>
</evidence>
<feature type="domain" description="Syntaxin 6/10/61 N-terminal" evidence="9">
    <location>
        <begin position="5"/>
        <end position="70"/>
    </location>
</feature>
<keyword evidence="7" id="KW-0472">Membrane</keyword>
<protein>
    <recommendedName>
        <fullName evidence="9">Syntaxin 6/10/61 N-terminal domain-containing protein</fullName>
    </recommendedName>
</protein>
<dbReference type="GO" id="GO:0016020">
    <property type="term" value="C:membrane"/>
    <property type="evidence" value="ECO:0007669"/>
    <property type="project" value="InterPro"/>
</dbReference>
<name>A0AAD9KS77_RIDPI</name>
<evidence type="ECO:0000256" key="4">
    <source>
        <dbReference type="ARBA" id="ARBA00022927"/>
    </source>
</evidence>
<dbReference type="GO" id="GO:0015031">
    <property type="term" value="P:protein transport"/>
    <property type="evidence" value="ECO:0007669"/>
    <property type="project" value="UniProtKB-KW"/>
</dbReference>